<dbReference type="BioCyc" id="CCAL311458:G131R-930-MONOMER"/>
<feature type="transmembrane region" description="Helical" evidence="2">
    <location>
        <begin position="31"/>
        <end position="53"/>
    </location>
</feature>
<sequence length="338" mass="37786">MDSTLAFLCFLGRFFRRIVFCSPSFYSLRRGMISLVASVFMAGYVTLAAYTFMAHFAGRHRRCRGLAFLLAAASPLAFFALSSPADPAIRALQSPLQAATFITLILSPLGGLVVLLQKMADEQPQQYIEGDEKEELPLDVSMAQQVHRHAIAAGTLAENVVIQPRIQSTAPGYVMLPSTNSVEGTSKHLNQSPAKQKEQTGRRASREDLTRAQQAAKPVKEKRIPQELTVKNLINSGVYDLRLAKQLIKILRNNPRLKDHLEFIRWSDVKTLYGIGDKGKKIKLTRRAMKRLIGLRLIEERDGRLFLTERGKKIKMAAVEAAIALRERLQGLSCLEDQ</sequence>
<dbReference type="AlphaFoldDB" id="E6N6M4"/>
<keyword evidence="2" id="KW-1133">Transmembrane helix</keyword>
<name>E6N6M4_CALS0</name>
<evidence type="ECO:0000256" key="2">
    <source>
        <dbReference type="SAM" id="Phobius"/>
    </source>
</evidence>
<dbReference type="EMBL" id="BA000048">
    <property type="protein sequence ID" value="BAJ50775.1"/>
    <property type="molecule type" value="Genomic_DNA"/>
</dbReference>
<protein>
    <submittedName>
        <fullName evidence="3">Uncharacterized protein</fullName>
    </submittedName>
</protein>
<dbReference type="KEGG" id="csu:CSUB_C0918"/>
<accession>E6N6M4</accession>
<feature type="transmembrane region" description="Helical" evidence="2">
    <location>
        <begin position="96"/>
        <end position="116"/>
    </location>
</feature>
<feature type="region of interest" description="Disordered" evidence="1">
    <location>
        <begin position="177"/>
        <end position="220"/>
    </location>
</feature>
<evidence type="ECO:0000256" key="1">
    <source>
        <dbReference type="SAM" id="MobiDB-lite"/>
    </source>
</evidence>
<proteinExistence type="predicted"/>
<dbReference type="EMBL" id="AP011850">
    <property type="protein sequence ID" value="BAJ47943.1"/>
    <property type="molecule type" value="Genomic_DNA"/>
</dbReference>
<organism evidence="3 5">
    <name type="scientific">Caldiarchaeum subterraneum</name>
    <dbReference type="NCBI Taxonomy" id="311458"/>
    <lineage>
        <taxon>Archaea</taxon>
        <taxon>Nitrososphaerota</taxon>
        <taxon>Candidatus Caldarchaeales</taxon>
        <taxon>Candidatus Caldarchaeaceae</taxon>
        <taxon>Candidatus Caldarchaeum</taxon>
    </lineage>
</organism>
<evidence type="ECO:0000313" key="3">
    <source>
        <dbReference type="EMBL" id="BAJ47943.1"/>
    </source>
</evidence>
<evidence type="ECO:0000313" key="4">
    <source>
        <dbReference type="EMBL" id="BAJ50775.1"/>
    </source>
</evidence>
<keyword evidence="2" id="KW-0812">Transmembrane</keyword>
<feature type="transmembrane region" description="Helical" evidence="2">
    <location>
        <begin position="65"/>
        <end position="84"/>
    </location>
</feature>
<keyword evidence="2" id="KW-0472">Membrane</keyword>
<reference evidence="3 5" key="1">
    <citation type="journal article" date="2005" name="Environ. Microbiol.">
        <title>Genetic and functional properties of uncultivated thermophilic crenarchaeotes from a subsurface gold mine as revealed by analysis of genome fragments.</title>
        <authorList>
            <person name="Nunoura T."/>
            <person name="Hirayama H."/>
            <person name="Takami H."/>
            <person name="Oida H."/>
            <person name="Nishi S."/>
            <person name="Shimamura S."/>
            <person name="Suzuki Y."/>
            <person name="Inagaki F."/>
            <person name="Takai K."/>
            <person name="Nealson K.H."/>
            <person name="Horikoshi K."/>
        </authorList>
    </citation>
    <scope>NUCLEOTIDE SEQUENCE [LARGE SCALE GENOMIC DNA]</scope>
</reference>
<feature type="compositionally biased region" description="Basic and acidic residues" evidence="1">
    <location>
        <begin position="195"/>
        <end position="210"/>
    </location>
</feature>
<evidence type="ECO:0000313" key="5">
    <source>
        <dbReference type="Proteomes" id="UP000008120"/>
    </source>
</evidence>
<reference evidence="3 5" key="2">
    <citation type="journal article" date="2011" name="Nucleic Acids Res.">
        <title>Insights into the evolution of Archaea and eukaryotic protein modifier systems revealed by the genome of a novel archaeal group.</title>
        <authorList>
            <person name="Nunoura T."/>
            <person name="Takaki Y."/>
            <person name="Kakuta J."/>
            <person name="Nishi S."/>
            <person name="Sugahara J."/>
            <person name="Kazama H."/>
            <person name="Chee G."/>
            <person name="Hattori M."/>
            <person name="Kanai A."/>
            <person name="Atomi H."/>
            <person name="Takai K."/>
            <person name="Takami H."/>
        </authorList>
    </citation>
    <scope>NUCLEOTIDE SEQUENCE [LARGE SCALE GENOMIC DNA]</scope>
</reference>
<gene>
    <name evidence="4" type="ORF">CSUB_C0918</name>
    <name evidence="3" type="ORF">HGMM_F02G05C11</name>
</gene>
<dbReference type="Proteomes" id="UP000008120">
    <property type="component" value="Chromosome"/>
</dbReference>
<feature type="compositionally biased region" description="Polar residues" evidence="1">
    <location>
        <begin position="177"/>
        <end position="194"/>
    </location>
</feature>